<protein>
    <submittedName>
        <fullName evidence="1">Uncharacterized protein</fullName>
    </submittedName>
</protein>
<name>A0A2S9XDH2_9BACT</name>
<gene>
    <name evidence="1" type="ORF">ENSA5_59930</name>
</gene>
<dbReference type="Proteomes" id="UP000237968">
    <property type="component" value="Unassembled WGS sequence"/>
</dbReference>
<dbReference type="RefSeq" id="WP_106395177.1">
    <property type="nucleotide sequence ID" value="NZ_PVNK01000263.1"/>
</dbReference>
<organism evidence="1 2">
    <name type="scientific">Enhygromyxa salina</name>
    <dbReference type="NCBI Taxonomy" id="215803"/>
    <lineage>
        <taxon>Bacteria</taxon>
        <taxon>Pseudomonadati</taxon>
        <taxon>Myxococcota</taxon>
        <taxon>Polyangia</taxon>
        <taxon>Nannocystales</taxon>
        <taxon>Nannocystaceae</taxon>
        <taxon>Enhygromyxa</taxon>
    </lineage>
</organism>
<accession>A0A2S9XDH2</accession>
<comment type="caution">
    <text evidence="1">The sequence shown here is derived from an EMBL/GenBank/DDBJ whole genome shotgun (WGS) entry which is preliminary data.</text>
</comment>
<dbReference type="AlphaFoldDB" id="A0A2S9XDH2"/>
<keyword evidence="2" id="KW-1185">Reference proteome</keyword>
<proteinExistence type="predicted"/>
<evidence type="ECO:0000313" key="1">
    <source>
        <dbReference type="EMBL" id="PRP90918.1"/>
    </source>
</evidence>
<sequence length="148" mass="16149">MRDSASAVAGAVGELRVDVEHQQQLRTELARSTASRIARVEAEIAAQAAGRQADRPNELQYLRVAFLNLARKTEEDADPRFVSTMADEVERREIEAGYLGHIDELESLRVLLQRLAEGSRRAEVELYLRVGAEAAAAAGASWTASSGD</sequence>
<evidence type="ECO:0000313" key="2">
    <source>
        <dbReference type="Proteomes" id="UP000237968"/>
    </source>
</evidence>
<reference evidence="1 2" key="1">
    <citation type="submission" date="2018-03" db="EMBL/GenBank/DDBJ databases">
        <title>Draft Genome Sequences of the Obligatory Marine Myxobacteria Enhygromyxa salina SWB005.</title>
        <authorList>
            <person name="Poehlein A."/>
            <person name="Moghaddam J.A."/>
            <person name="Harms H."/>
            <person name="Alanjari M."/>
            <person name="Koenig G.M."/>
            <person name="Daniel R."/>
            <person name="Schaeberle T.F."/>
        </authorList>
    </citation>
    <scope>NUCLEOTIDE SEQUENCE [LARGE SCALE GENOMIC DNA]</scope>
    <source>
        <strain evidence="1 2">SWB005</strain>
    </source>
</reference>
<dbReference type="EMBL" id="PVNK01000263">
    <property type="protein sequence ID" value="PRP90918.1"/>
    <property type="molecule type" value="Genomic_DNA"/>
</dbReference>